<dbReference type="Gene3D" id="3.10.129.10">
    <property type="entry name" value="Hotdog Thioesterase"/>
    <property type="match status" value="1"/>
</dbReference>
<dbReference type="InterPro" id="IPR050965">
    <property type="entry name" value="UPF0336/Enoyl-CoA_hydratase"/>
</dbReference>
<protein>
    <submittedName>
        <fullName evidence="1">Phosphate acetyltransferase</fullName>
    </submittedName>
</protein>
<dbReference type="InterPro" id="IPR029069">
    <property type="entry name" value="HotDog_dom_sf"/>
</dbReference>
<accession>A0A7X5F3M1</accession>
<dbReference type="RefSeq" id="WP_161709176.1">
    <property type="nucleotide sequence ID" value="NZ_JAABLQ010000001.1"/>
</dbReference>
<organism evidence="1 2">
    <name type="scientific">Pannonibacter tanglangensis</name>
    <dbReference type="NCBI Taxonomy" id="2750084"/>
    <lineage>
        <taxon>Bacteria</taxon>
        <taxon>Pseudomonadati</taxon>
        <taxon>Pseudomonadota</taxon>
        <taxon>Alphaproteobacteria</taxon>
        <taxon>Hyphomicrobiales</taxon>
        <taxon>Stappiaceae</taxon>
        <taxon>Pannonibacter</taxon>
    </lineage>
</organism>
<evidence type="ECO:0000313" key="1">
    <source>
        <dbReference type="EMBL" id="NBN79116.1"/>
    </source>
</evidence>
<sequence>MGFVVGESASLTRRFSDADLAAFSRLSGTAVSPAEGVPGPLIGALFSCLLGVDLPGPGTNYLKQEMRFLAPVPLDVELTARVTITRLRPEKHLVDLETVCELPDGTRVCEGRALVYVEDAIRRTAA</sequence>
<dbReference type="SUPFAM" id="SSF54637">
    <property type="entry name" value="Thioesterase/thiol ester dehydrase-isomerase"/>
    <property type="match status" value="1"/>
</dbReference>
<name>A0A7X5F3M1_9HYPH</name>
<dbReference type="GO" id="GO:0019171">
    <property type="term" value="F:(3R)-hydroxyacyl-[acyl-carrier-protein] dehydratase activity"/>
    <property type="evidence" value="ECO:0007669"/>
    <property type="project" value="TreeGrafter"/>
</dbReference>
<dbReference type="CDD" id="cd03449">
    <property type="entry name" value="R_hydratase"/>
    <property type="match status" value="1"/>
</dbReference>
<dbReference type="PANTHER" id="PTHR43437">
    <property type="entry name" value="HYDROXYACYL-THIOESTER DEHYDRATASE TYPE 2, MITOCHONDRIAL-RELATED"/>
    <property type="match status" value="1"/>
</dbReference>
<dbReference type="Proteomes" id="UP000586722">
    <property type="component" value="Unassembled WGS sequence"/>
</dbReference>
<comment type="caution">
    <text evidence="1">The sequence shown here is derived from an EMBL/GenBank/DDBJ whole genome shotgun (WGS) entry which is preliminary data.</text>
</comment>
<reference evidence="2" key="1">
    <citation type="submission" date="2020-01" db="EMBL/GenBank/DDBJ databases">
        <authorList>
            <person name="Fang Y."/>
            <person name="Sun R."/>
            <person name="Nie L."/>
            <person name="He J."/>
            <person name="Hao L."/>
            <person name="Wang L."/>
            <person name="Su S."/>
            <person name="Lv E."/>
            <person name="Zhang Z."/>
            <person name="Xie R."/>
            <person name="Liu H."/>
        </authorList>
    </citation>
    <scope>NUCLEOTIDE SEQUENCE [LARGE SCALE GENOMIC DNA]</scope>
    <source>
        <strain evidence="2">XCT-53</strain>
    </source>
</reference>
<dbReference type="GO" id="GO:0006633">
    <property type="term" value="P:fatty acid biosynthetic process"/>
    <property type="evidence" value="ECO:0007669"/>
    <property type="project" value="TreeGrafter"/>
</dbReference>
<evidence type="ECO:0000313" key="2">
    <source>
        <dbReference type="Proteomes" id="UP000586722"/>
    </source>
</evidence>
<dbReference type="PANTHER" id="PTHR43437:SF3">
    <property type="entry name" value="HYDROXYACYL-THIOESTER DEHYDRATASE TYPE 2, MITOCHONDRIAL"/>
    <property type="match status" value="1"/>
</dbReference>
<proteinExistence type="predicted"/>
<dbReference type="EMBL" id="JAABLQ010000001">
    <property type="protein sequence ID" value="NBN79116.1"/>
    <property type="molecule type" value="Genomic_DNA"/>
</dbReference>
<keyword evidence="2" id="KW-1185">Reference proteome</keyword>
<gene>
    <name evidence="1" type="ORF">GWI72_12630</name>
</gene>
<dbReference type="AlphaFoldDB" id="A0A7X5F3M1"/>